<feature type="compositionally biased region" description="Polar residues" evidence="1">
    <location>
        <begin position="45"/>
        <end position="70"/>
    </location>
</feature>
<keyword evidence="2" id="KW-0472">Membrane</keyword>
<keyword evidence="4" id="KW-1185">Reference proteome</keyword>
<feature type="compositionally biased region" description="Low complexity" evidence="1">
    <location>
        <begin position="8"/>
        <end position="27"/>
    </location>
</feature>
<evidence type="ECO:0000256" key="2">
    <source>
        <dbReference type="SAM" id="Phobius"/>
    </source>
</evidence>
<proteinExistence type="predicted"/>
<dbReference type="Proteomes" id="UP000267251">
    <property type="component" value="Unassembled WGS sequence"/>
</dbReference>
<name>A0A4P9Y0S0_9FUNG</name>
<keyword evidence="2" id="KW-1133">Transmembrane helix</keyword>
<reference evidence="4" key="1">
    <citation type="journal article" date="2018" name="Nat. Microbiol.">
        <title>Leveraging single-cell genomics to expand the fungal tree of life.</title>
        <authorList>
            <person name="Ahrendt S.R."/>
            <person name="Quandt C.A."/>
            <person name="Ciobanu D."/>
            <person name="Clum A."/>
            <person name="Salamov A."/>
            <person name="Andreopoulos B."/>
            <person name="Cheng J.F."/>
            <person name="Woyke T."/>
            <person name="Pelin A."/>
            <person name="Henrissat B."/>
            <person name="Reynolds N.K."/>
            <person name="Benny G.L."/>
            <person name="Smith M.E."/>
            <person name="James T.Y."/>
            <person name="Grigoriev I.V."/>
        </authorList>
    </citation>
    <scope>NUCLEOTIDE SEQUENCE [LARGE SCALE GENOMIC DNA]</scope>
</reference>
<feature type="transmembrane region" description="Helical" evidence="2">
    <location>
        <begin position="119"/>
        <end position="140"/>
    </location>
</feature>
<evidence type="ECO:0000313" key="4">
    <source>
        <dbReference type="Proteomes" id="UP000267251"/>
    </source>
</evidence>
<dbReference type="AlphaFoldDB" id="A0A4P9Y0S0"/>
<accession>A0A4P9Y0S0</accession>
<dbReference type="EMBL" id="KZ988365">
    <property type="protein sequence ID" value="RKP12353.1"/>
    <property type="molecule type" value="Genomic_DNA"/>
</dbReference>
<dbReference type="OrthoDB" id="10603047at2759"/>
<protein>
    <submittedName>
        <fullName evidence="3">Uncharacterized protein</fullName>
    </submittedName>
</protein>
<organism evidence="3 4">
    <name type="scientific">Piptocephalis cylindrospora</name>
    <dbReference type="NCBI Taxonomy" id="1907219"/>
    <lineage>
        <taxon>Eukaryota</taxon>
        <taxon>Fungi</taxon>
        <taxon>Fungi incertae sedis</taxon>
        <taxon>Zoopagomycota</taxon>
        <taxon>Zoopagomycotina</taxon>
        <taxon>Zoopagomycetes</taxon>
        <taxon>Zoopagales</taxon>
        <taxon>Piptocephalidaceae</taxon>
        <taxon>Piptocephalis</taxon>
    </lineage>
</organism>
<gene>
    <name evidence="3" type="ORF">BJ684DRAFT_21098</name>
</gene>
<keyword evidence="2" id="KW-0812">Transmembrane</keyword>
<evidence type="ECO:0000313" key="3">
    <source>
        <dbReference type="EMBL" id="RKP12353.1"/>
    </source>
</evidence>
<sequence length="145" mass="15509">MSISEVNGRAARSHSGASSTSPPSTASFLPHHHHPQQSRPRTTKPLDSSTGPRTSPAAPTSRTRHASITSLPPGVAAGSSGQSPTDALFSPPSPLLTRIHPPYGQKQLYVLDDRSRLRLILSGILVITLLMSVPILVTHFENIRQ</sequence>
<feature type="region of interest" description="Disordered" evidence="1">
    <location>
        <begin position="1"/>
        <end position="94"/>
    </location>
</feature>
<evidence type="ECO:0000256" key="1">
    <source>
        <dbReference type="SAM" id="MobiDB-lite"/>
    </source>
</evidence>